<dbReference type="Proteomes" id="UP000325141">
    <property type="component" value="Unassembled WGS sequence"/>
</dbReference>
<name>A0A5M6CK72_9FLAO</name>
<dbReference type="RefSeq" id="WP_150011850.1">
    <property type="nucleotide sequence ID" value="NZ_VWSG01000004.1"/>
</dbReference>
<sequence length="231" mass="26636">MKKTLLFLVLFSASIISCNNDEIVQVQNAKLKVKSVLTADGLTEYTYGSNGFVSKMSFSSEHLDMYSEVIYKYEQNKLVQIQIYTNNLLFSTQEYFYKNDALVRSTYEEEGQEGSSSIEYLYNNVGELQESLGFSGSEKVATTKYEYFNGNLQSEHTKTIYGTEYGASYKYDDKVNFLTYTFPKEYLVISKQGKNNVITDGESFAYYYKYNSDNYPIEQQTGSFTNIITYF</sequence>
<proteinExistence type="predicted"/>
<reference evidence="1 2" key="1">
    <citation type="submission" date="2019-09" db="EMBL/GenBank/DDBJ databases">
        <title>Genome sequence and assembly of Flavobacterium sp.</title>
        <authorList>
            <person name="Chhetri G."/>
        </authorList>
    </citation>
    <scope>NUCLEOTIDE SEQUENCE [LARGE SCALE GENOMIC DNA]</scope>
    <source>
        <strain evidence="1 2">SNL9</strain>
    </source>
</reference>
<gene>
    <name evidence="1" type="ORF">F0460_07570</name>
</gene>
<protein>
    <recommendedName>
        <fullName evidence="3">YD repeat-containing protein</fullName>
    </recommendedName>
</protein>
<dbReference type="EMBL" id="VWSG01000004">
    <property type="protein sequence ID" value="KAA5535631.1"/>
    <property type="molecule type" value="Genomic_DNA"/>
</dbReference>
<dbReference type="PROSITE" id="PS51257">
    <property type="entry name" value="PROKAR_LIPOPROTEIN"/>
    <property type="match status" value="1"/>
</dbReference>
<organism evidence="1 2">
    <name type="scientific">Paenimyroides baculatum</name>
    <dbReference type="NCBI Taxonomy" id="2608000"/>
    <lineage>
        <taxon>Bacteria</taxon>
        <taxon>Pseudomonadati</taxon>
        <taxon>Bacteroidota</taxon>
        <taxon>Flavobacteriia</taxon>
        <taxon>Flavobacteriales</taxon>
        <taxon>Flavobacteriaceae</taxon>
        <taxon>Paenimyroides</taxon>
    </lineage>
</organism>
<evidence type="ECO:0008006" key="3">
    <source>
        <dbReference type="Google" id="ProtNLM"/>
    </source>
</evidence>
<accession>A0A5M6CK72</accession>
<keyword evidence="2" id="KW-1185">Reference proteome</keyword>
<evidence type="ECO:0000313" key="1">
    <source>
        <dbReference type="EMBL" id="KAA5535631.1"/>
    </source>
</evidence>
<dbReference type="AlphaFoldDB" id="A0A5M6CK72"/>
<evidence type="ECO:0000313" key="2">
    <source>
        <dbReference type="Proteomes" id="UP000325141"/>
    </source>
</evidence>
<comment type="caution">
    <text evidence="1">The sequence shown here is derived from an EMBL/GenBank/DDBJ whole genome shotgun (WGS) entry which is preliminary data.</text>
</comment>